<proteinExistence type="predicted"/>
<dbReference type="PROSITE" id="PS50977">
    <property type="entry name" value="HTH_TETR_2"/>
    <property type="match status" value="1"/>
</dbReference>
<dbReference type="EMBL" id="JACHHU010000005">
    <property type="protein sequence ID" value="MBB6542473.1"/>
    <property type="molecule type" value="Genomic_DNA"/>
</dbReference>
<dbReference type="SUPFAM" id="SSF46689">
    <property type="entry name" value="Homeodomain-like"/>
    <property type="match status" value="1"/>
</dbReference>
<sequence length="221" mass="25557">MLATKENVTVKRRSKGEQTRNNILIAAIDILAHNGIKGTTHRAIANHANIQLSLTTYYFKDIQELVHQAFKLNSEHITQLTDFAWKQAFDYLDAIGKTQLKKVSVKKQVREQLSQLATEYIINKVTEMPIALAVEQLLFTEIQTTPQLRELADQHRNLLLGPFVKLCQYFDQENTKLDADILFTIFTQIEYRNIMLPVDQIDRAAIYEQVNRVVGWIMKLK</sequence>
<dbReference type="AlphaFoldDB" id="A0A7X0TST4"/>
<dbReference type="RefSeq" id="WP_184423160.1">
    <property type="nucleotide sequence ID" value="NZ_AP027362.1"/>
</dbReference>
<name>A0A7X0TST4_9GAMM</name>
<keyword evidence="5" id="KW-1185">Reference proteome</keyword>
<dbReference type="Gene3D" id="1.10.357.10">
    <property type="entry name" value="Tetracycline Repressor, domain 2"/>
    <property type="match status" value="1"/>
</dbReference>
<evidence type="ECO:0000259" key="3">
    <source>
        <dbReference type="PROSITE" id="PS50977"/>
    </source>
</evidence>
<evidence type="ECO:0000313" key="5">
    <source>
        <dbReference type="Proteomes" id="UP000537141"/>
    </source>
</evidence>
<reference evidence="4 5" key="1">
    <citation type="submission" date="2020-08" db="EMBL/GenBank/DDBJ databases">
        <title>Genomic Encyclopedia of Type Strains, Phase IV (KMG-IV): sequencing the most valuable type-strain genomes for metagenomic binning, comparative biology and taxonomic classification.</title>
        <authorList>
            <person name="Goeker M."/>
        </authorList>
    </citation>
    <scope>NUCLEOTIDE SEQUENCE [LARGE SCALE GENOMIC DNA]</scope>
    <source>
        <strain evidence="4 5">DSM 26287</strain>
    </source>
</reference>
<comment type="caution">
    <text evidence="4">The sequence shown here is derived from an EMBL/GenBank/DDBJ whole genome shotgun (WGS) entry which is preliminary data.</text>
</comment>
<dbReference type="Proteomes" id="UP000537141">
    <property type="component" value="Unassembled WGS sequence"/>
</dbReference>
<feature type="DNA-binding region" description="H-T-H motif" evidence="2">
    <location>
        <begin position="40"/>
        <end position="59"/>
    </location>
</feature>
<feature type="domain" description="HTH tetR-type" evidence="3">
    <location>
        <begin position="17"/>
        <end position="77"/>
    </location>
</feature>
<keyword evidence="1 2" id="KW-0238">DNA-binding</keyword>
<dbReference type="GO" id="GO:0003677">
    <property type="term" value="F:DNA binding"/>
    <property type="evidence" value="ECO:0007669"/>
    <property type="project" value="UniProtKB-UniRule"/>
</dbReference>
<dbReference type="InterPro" id="IPR009057">
    <property type="entry name" value="Homeodomain-like_sf"/>
</dbReference>
<dbReference type="InterPro" id="IPR001647">
    <property type="entry name" value="HTH_TetR"/>
</dbReference>
<protein>
    <submittedName>
        <fullName evidence="4">DNA-binding transcriptional regulator YbjK</fullName>
    </submittedName>
</protein>
<evidence type="ECO:0000313" key="4">
    <source>
        <dbReference type="EMBL" id="MBB6542473.1"/>
    </source>
</evidence>
<organism evidence="4 5">
    <name type="scientific">Thalassotalea piscium</name>
    <dbReference type="NCBI Taxonomy" id="1230533"/>
    <lineage>
        <taxon>Bacteria</taxon>
        <taxon>Pseudomonadati</taxon>
        <taxon>Pseudomonadota</taxon>
        <taxon>Gammaproteobacteria</taxon>
        <taxon>Alteromonadales</taxon>
        <taxon>Colwelliaceae</taxon>
        <taxon>Thalassotalea</taxon>
    </lineage>
</organism>
<accession>A0A7X0TST4</accession>
<gene>
    <name evidence="4" type="ORF">HNQ55_000962</name>
</gene>
<evidence type="ECO:0000256" key="1">
    <source>
        <dbReference type="ARBA" id="ARBA00023125"/>
    </source>
</evidence>
<evidence type="ECO:0000256" key="2">
    <source>
        <dbReference type="PROSITE-ProRule" id="PRU00335"/>
    </source>
</evidence>